<evidence type="ECO:0000313" key="10">
    <source>
        <dbReference type="EMBL" id="KIX98734.1"/>
    </source>
</evidence>
<reference evidence="10 11" key="1">
    <citation type="submission" date="2015-01" db="EMBL/GenBank/DDBJ databases">
        <title>The Genome Sequence of Fonsecaea multimorphosa CBS 102226.</title>
        <authorList>
            <consortium name="The Broad Institute Genomics Platform"/>
            <person name="Cuomo C."/>
            <person name="de Hoog S."/>
            <person name="Gorbushina A."/>
            <person name="Stielow B."/>
            <person name="Teixiera M."/>
            <person name="Abouelleil A."/>
            <person name="Chapman S.B."/>
            <person name="Priest M."/>
            <person name="Young S.K."/>
            <person name="Wortman J."/>
            <person name="Nusbaum C."/>
            <person name="Birren B."/>
        </authorList>
    </citation>
    <scope>NUCLEOTIDE SEQUENCE [LARGE SCALE GENOMIC DNA]</scope>
    <source>
        <strain evidence="10 11">CBS 102226</strain>
    </source>
</reference>
<dbReference type="PANTHER" id="PTHR31806">
    <property type="entry name" value="PURINE-CYTOSINE PERMEASE FCY2-RELATED"/>
    <property type="match status" value="1"/>
</dbReference>
<keyword evidence="5 9" id="KW-0812">Transmembrane</keyword>
<evidence type="ECO:0000256" key="9">
    <source>
        <dbReference type="SAM" id="Phobius"/>
    </source>
</evidence>
<dbReference type="GO" id="GO:0005886">
    <property type="term" value="C:plasma membrane"/>
    <property type="evidence" value="ECO:0007669"/>
    <property type="project" value="TreeGrafter"/>
</dbReference>
<dbReference type="STRING" id="1442371.A0A0D2K6B4"/>
<feature type="transmembrane region" description="Helical" evidence="9">
    <location>
        <begin position="383"/>
        <end position="399"/>
    </location>
</feature>
<dbReference type="Gene3D" id="1.10.4160.10">
    <property type="entry name" value="Hydantoin permease"/>
    <property type="match status" value="1"/>
</dbReference>
<feature type="transmembrane region" description="Helical" evidence="9">
    <location>
        <begin position="256"/>
        <end position="280"/>
    </location>
</feature>
<feature type="transmembrane region" description="Helical" evidence="9">
    <location>
        <begin position="110"/>
        <end position="134"/>
    </location>
</feature>
<comment type="similarity">
    <text evidence="2 8">Belongs to the purine-cytosine permease (2.A.39) family.</text>
</comment>
<dbReference type="RefSeq" id="XP_016632857.1">
    <property type="nucleotide sequence ID" value="XM_016775698.1"/>
</dbReference>
<sequence>MEDQPEKACQSVPAKDARLSTTEQGVCIDYNVTSVLATNRLQRFANRLDAAVGVEARGIERVDPEARNQKCTLSDYLAVGVMWFSINCTANQLTLGVLGPVAFGLGFVDSVLLCMFGTIFGSLCPGYIAGFGPLSGNRTLVIARYSMGWWPSRICVLLNLVIEVGYGLVNCVVAGLILSAVHGGGMSVIVGIVISALITWVITIFGIRWFHIVERWIAIPAVLVLFVLIGCASPHFNTGSTSKGSGATLAGNRLSYFFLTASGPLGWTPAAADFFVYYPVSTSRPMMCLMTTSGMTLGKLLIEFLGIGLGTGMTTNPQWAAAFSNSGLGALVVSAYSPLQGFGKFCAVILALGIAANTIPATYAAGLNFQQFGGPFVKVPRSIWVTVASAIYTVCAIAGRQHLLSIFLDFLSLIGYWVIIWIAIVLEDEFIFRRKTGFNWEHWEDKSKLPVGVAAFISFLIGWAGAVLCMNQTYFQGPIAGLVGEYGADLGLPVAFAWTAICYPPLRLLEDRILGQRNE</sequence>
<evidence type="ECO:0000256" key="1">
    <source>
        <dbReference type="ARBA" id="ARBA00004141"/>
    </source>
</evidence>
<dbReference type="OrthoDB" id="5428495at2759"/>
<keyword evidence="7 8" id="KW-0472">Membrane</keyword>
<dbReference type="PANTHER" id="PTHR31806:SF8">
    <property type="entry name" value="TRANSPORTER, PUTATIVE (AFU_ORTHOLOGUE AFUA_2G03000)-RELATED"/>
    <property type="match status" value="1"/>
</dbReference>
<dbReference type="FunFam" id="1.10.4160.10:FF:000002">
    <property type="entry name" value="Purine-cytosine permease fcyB"/>
    <property type="match status" value="1"/>
</dbReference>
<dbReference type="VEuPathDB" id="FungiDB:Z520_05195"/>
<dbReference type="GO" id="GO:0022857">
    <property type="term" value="F:transmembrane transporter activity"/>
    <property type="evidence" value="ECO:0007669"/>
    <property type="project" value="InterPro"/>
</dbReference>
<feature type="transmembrane region" description="Helical" evidence="9">
    <location>
        <begin position="449"/>
        <end position="469"/>
    </location>
</feature>
<feature type="transmembrane region" description="Helical" evidence="9">
    <location>
        <begin position="76"/>
        <end position="98"/>
    </location>
</feature>
<feature type="transmembrane region" description="Helical" evidence="9">
    <location>
        <begin position="345"/>
        <end position="363"/>
    </location>
</feature>
<proteinExistence type="inferred from homology"/>
<evidence type="ECO:0000256" key="4">
    <source>
        <dbReference type="ARBA" id="ARBA00022553"/>
    </source>
</evidence>
<dbReference type="GO" id="GO:0000329">
    <property type="term" value="C:fungal-type vacuole membrane"/>
    <property type="evidence" value="ECO:0007669"/>
    <property type="project" value="TreeGrafter"/>
</dbReference>
<accession>A0A0D2K6B4</accession>
<evidence type="ECO:0000256" key="3">
    <source>
        <dbReference type="ARBA" id="ARBA00022448"/>
    </source>
</evidence>
<feature type="transmembrane region" description="Helical" evidence="9">
    <location>
        <begin position="406"/>
        <end position="426"/>
    </location>
</feature>
<evidence type="ECO:0000256" key="7">
    <source>
        <dbReference type="ARBA" id="ARBA00023136"/>
    </source>
</evidence>
<dbReference type="GO" id="GO:0015851">
    <property type="term" value="P:nucleobase transport"/>
    <property type="evidence" value="ECO:0007669"/>
    <property type="project" value="UniProtKB-ARBA"/>
</dbReference>
<feature type="transmembrane region" description="Helical" evidence="9">
    <location>
        <begin position="217"/>
        <end position="236"/>
    </location>
</feature>
<protein>
    <submittedName>
        <fullName evidence="10">Uncharacterized protein</fullName>
    </submittedName>
</protein>
<feature type="transmembrane region" description="Helical" evidence="9">
    <location>
        <begin position="154"/>
        <end position="178"/>
    </location>
</feature>
<dbReference type="InterPro" id="IPR026030">
    <property type="entry name" value="Pur-cyt_permease_Fcy2/21/22"/>
</dbReference>
<dbReference type="AlphaFoldDB" id="A0A0D2K6B4"/>
<organism evidence="10 11">
    <name type="scientific">Fonsecaea multimorphosa CBS 102226</name>
    <dbReference type="NCBI Taxonomy" id="1442371"/>
    <lineage>
        <taxon>Eukaryota</taxon>
        <taxon>Fungi</taxon>
        <taxon>Dikarya</taxon>
        <taxon>Ascomycota</taxon>
        <taxon>Pezizomycotina</taxon>
        <taxon>Eurotiomycetes</taxon>
        <taxon>Chaetothyriomycetidae</taxon>
        <taxon>Chaetothyriales</taxon>
        <taxon>Herpotrichiellaceae</taxon>
        <taxon>Fonsecaea</taxon>
    </lineage>
</organism>
<gene>
    <name evidence="10" type="ORF">Z520_05195</name>
</gene>
<dbReference type="PIRSF" id="PIRSF002744">
    <property type="entry name" value="Pur-cyt_permease"/>
    <property type="match status" value="1"/>
</dbReference>
<keyword evidence="3 8" id="KW-0813">Transport</keyword>
<evidence type="ECO:0000256" key="6">
    <source>
        <dbReference type="ARBA" id="ARBA00022989"/>
    </source>
</evidence>
<feature type="transmembrane region" description="Helical" evidence="9">
    <location>
        <begin position="184"/>
        <end position="205"/>
    </location>
</feature>
<keyword evidence="6 9" id="KW-1133">Transmembrane helix</keyword>
<evidence type="ECO:0000256" key="5">
    <source>
        <dbReference type="ARBA" id="ARBA00022692"/>
    </source>
</evidence>
<dbReference type="EMBL" id="KN848070">
    <property type="protein sequence ID" value="KIX98734.1"/>
    <property type="molecule type" value="Genomic_DNA"/>
</dbReference>
<evidence type="ECO:0000256" key="8">
    <source>
        <dbReference type="PIRNR" id="PIRNR002744"/>
    </source>
</evidence>
<comment type="subcellular location">
    <subcellularLocation>
        <location evidence="1">Membrane</location>
        <topology evidence="1">Multi-pass membrane protein</topology>
    </subcellularLocation>
</comment>
<keyword evidence="11" id="KW-1185">Reference proteome</keyword>
<dbReference type="InterPro" id="IPR001248">
    <property type="entry name" value="Pur-cyt_permease"/>
</dbReference>
<keyword evidence="4" id="KW-0597">Phosphoprotein</keyword>
<dbReference type="Proteomes" id="UP000053411">
    <property type="component" value="Unassembled WGS sequence"/>
</dbReference>
<dbReference type="Pfam" id="PF02133">
    <property type="entry name" value="Transp_cyt_pur"/>
    <property type="match status" value="1"/>
</dbReference>
<name>A0A0D2K6B4_9EURO</name>
<dbReference type="GeneID" id="27710941"/>
<evidence type="ECO:0000313" key="11">
    <source>
        <dbReference type="Proteomes" id="UP000053411"/>
    </source>
</evidence>
<evidence type="ECO:0000256" key="2">
    <source>
        <dbReference type="ARBA" id="ARBA00008974"/>
    </source>
</evidence>